<evidence type="ECO:0000256" key="4">
    <source>
        <dbReference type="ARBA" id="ARBA00022723"/>
    </source>
</evidence>
<comment type="caution">
    <text evidence="9">The sequence shown here is derived from an EMBL/GenBank/DDBJ whole genome shotgun (WGS) entry which is preliminary data.</text>
</comment>
<evidence type="ECO:0000313" key="9">
    <source>
        <dbReference type="EMBL" id="GAV22221.1"/>
    </source>
</evidence>
<proteinExistence type="inferred from homology"/>
<dbReference type="InterPro" id="IPR050556">
    <property type="entry name" value="Type_II_TA_system_RNase"/>
</dbReference>
<evidence type="ECO:0000256" key="3">
    <source>
        <dbReference type="ARBA" id="ARBA00022722"/>
    </source>
</evidence>
<reference evidence="10" key="1">
    <citation type="submission" date="2016-12" db="EMBL/GenBank/DDBJ databases">
        <title>Draft Genome Sequences od Carboxydothermus pertinax and islandicus, Hydrogenogenic Carboxydotrophic Bacteria.</title>
        <authorList>
            <person name="Fukuyama Y."/>
            <person name="Ohmae K."/>
            <person name="Yoneda Y."/>
            <person name="Yoshida T."/>
            <person name="Sako Y."/>
        </authorList>
    </citation>
    <scope>NUCLEOTIDE SEQUENCE [LARGE SCALE GENOMIC DNA]</scope>
    <source>
        <strain evidence="10">Ug1</strain>
    </source>
</reference>
<dbReference type="PANTHER" id="PTHR33653:SF1">
    <property type="entry name" value="RIBONUCLEASE VAPC2"/>
    <property type="match status" value="1"/>
</dbReference>
<dbReference type="STRING" id="870242.cpu_07310"/>
<dbReference type="Proteomes" id="UP000187485">
    <property type="component" value="Unassembled WGS sequence"/>
</dbReference>
<keyword evidence="3" id="KW-0540">Nuclease</keyword>
<dbReference type="EMBL" id="BDJK01000009">
    <property type="protein sequence ID" value="GAV22221.1"/>
    <property type="molecule type" value="Genomic_DNA"/>
</dbReference>
<name>A0A1L8CTH6_9THEO</name>
<evidence type="ECO:0000256" key="7">
    <source>
        <dbReference type="ARBA" id="ARBA00038093"/>
    </source>
</evidence>
<dbReference type="PANTHER" id="PTHR33653">
    <property type="entry name" value="RIBONUCLEASE VAPC2"/>
    <property type="match status" value="1"/>
</dbReference>
<dbReference type="SUPFAM" id="SSF88723">
    <property type="entry name" value="PIN domain-like"/>
    <property type="match status" value="1"/>
</dbReference>
<keyword evidence="4" id="KW-0479">Metal-binding</keyword>
<dbReference type="OrthoDB" id="9796690at2"/>
<dbReference type="InterPro" id="IPR029060">
    <property type="entry name" value="PIN-like_dom_sf"/>
</dbReference>
<evidence type="ECO:0000313" key="10">
    <source>
        <dbReference type="Proteomes" id="UP000187485"/>
    </source>
</evidence>
<dbReference type="InterPro" id="IPR002716">
    <property type="entry name" value="PIN_dom"/>
</dbReference>
<evidence type="ECO:0000259" key="8">
    <source>
        <dbReference type="Pfam" id="PF01850"/>
    </source>
</evidence>
<keyword evidence="2" id="KW-1277">Toxin-antitoxin system</keyword>
<gene>
    <name evidence="9" type="ORF">cpu_07310</name>
</gene>
<evidence type="ECO:0000256" key="2">
    <source>
        <dbReference type="ARBA" id="ARBA00022649"/>
    </source>
</evidence>
<accession>A0A1L8CTH6</accession>
<protein>
    <submittedName>
        <fullName evidence="9">Twitching motility protein PilT</fullName>
    </submittedName>
</protein>
<keyword evidence="10" id="KW-1185">Reference proteome</keyword>
<dbReference type="Gene3D" id="3.40.50.1010">
    <property type="entry name" value="5'-nuclease"/>
    <property type="match status" value="1"/>
</dbReference>
<evidence type="ECO:0000256" key="6">
    <source>
        <dbReference type="ARBA" id="ARBA00022842"/>
    </source>
</evidence>
<evidence type="ECO:0000256" key="5">
    <source>
        <dbReference type="ARBA" id="ARBA00022801"/>
    </source>
</evidence>
<comment type="similarity">
    <text evidence="7">Belongs to the PINc/VapC protein family.</text>
</comment>
<dbReference type="Pfam" id="PF01850">
    <property type="entry name" value="PIN"/>
    <property type="match status" value="1"/>
</dbReference>
<comment type="cofactor">
    <cofactor evidence="1">
        <name>Mg(2+)</name>
        <dbReference type="ChEBI" id="CHEBI:18420"/>
    </cofactor>
</comment>
<organism evidence="9 10">
    <name type="scientific">Carboxydothermus pertinax</name>
    <dbReference type="NCBI Taxonomy" id="870242"/>
    <lineage>
        <taxon>Bacteria</taxon>
        <taxon>Bacillati</taxon>
        <taxon>Bacillota</taxon>
        <taxon>Clostridia</taxon>
        <taxon>Thermoanaerobacterales</taxon>
        <taxon>Thermoanaerobacteraceae</taxon>
        <taxon>Carboxydothermus</taxon>
    </lineage>
</organism>
<dbReference type="GO" id="GO:0016787">
    <property type="term" value="F:hydrolase activity"/>
    <property type="evidence" value="ECO:0007669"/>
    <property type="project" value="UniProtKB-KW"/>
</dbReference>
<sequence>MMDNQNTLLKFLIDSCIFIDFFADRLSSLEKQNLYTIFEQGLVSTSVIVCHEVLFGIQNKKLKSKVLSLFEKIEIIPVTIDISILASEIRKQNKNLGHNLSLPDSLIAASAQINNYWVITNNKKDFSSVKAITLVELK</sequence>
<keyword evidence="5" id="KW-0378">Hydrolase</keyword>
<keyword evidence="6" id="KW-0460">Magnesium</keyword>
<feature type="domain" description="PIN" evidence="8">
    <location>
        <begin position="12"/>
        <end position="130"/>
    </location>
</feature>
<dbReference type="AlphaFoldDB" id="A0A1L8CTH6"/>
<dbReference type="GO" id="GO:0046872">
    <property type="term" value="F:metal ion binding"/>
    <property type="evidence" value="ECO:0007669"/>
    <property type="project" value="UniProtKB-KW"/>
</dbReference>
<dbReference type="GO" id="GO:0004518">
    <property type="term" value="F:nuclease activity"/>
    <property type="evidence" value="ECO:0007669"/>
    <property type="project" value="UniProtKB-KW"/>
</dbReference>
<evidence type="ECO:0000256" key="1">
    <source>
        <dbReference type="ARBA" id="ARBA00001946"/>
    </source>
</evidence>